<keyword evidence="7" id="KW-1185">Reference proteome</keyword>
<evidence type="ECO:0000256" key="3">
    <source>
        <dbReference type="ARBA" id="ARBA00022676"/>
    </source>
</evidence>
<gene>
    <name evidence="6" type="ORF">LIZ65_15685</name>
</gene>
<dbReference type="PANTHER" id="PTHR43179:SF12">
    <property type="entry name" value="GALACTOFURANOSYLTRANSFERASE GLFT2"/>
    <property type="match status" value="1"/>
</dbReference>
<reference evidence="6 7" key="1">
    <citation type="submission" date="2021-10" db="EMBL/GenBank/DDBJ databases">
        <title>Collection of gut derived symbiotic bacterial strains cultured from healthy donors.</title>
        <authorList>
            <person name="Lin H."/>
            <person name="Littmann E."/>
            <person name="Kohout C."/>
            <person name="Pamer E.G."/>
        </authorList>
    </citation>
    <scope>NUCLEOTIDE SEQUENCE [LARGE SCALE GENOMIC DNA]</scope>
    <source>
        <strain evidence="6 7">DFI.1.165</strain>
    </source>
</reference>
<comment type="similarity">
    <text evidence="2">Belongs to the glycosyltransferase 2 family.</text>
</comment>
<dbReference type="Pfam" id="PF00535">
    <property type="entry name" value="Glycos_transf_2"/>
    <property type="match status" value="1"/>
</dbReference>
<evidence type="ECO:0000259" key="5">
    <source>
        <dbReference type="Pfam" id="PF00535"/>
    </source>
</evidence>
<organism evidence="6 7">
    <name type="scientific">Bariatricus massiliensis</name>
    <dbReference type="NCBI Taxonomy" id="1745713"/>
    <lineage>
        <taxon>Bacteria</taxon>
        <taxon>Bacillati</taxon>
        <taxon>Bacillota</taxon>
        <taxon>Clostridia</taxon>
        <taxon>Lachnospirales</taxon>
        <taxon>Lachnospiraceae</taxon>
        <taxon>Bariatricus</taxon>
    </lineage>
</organism>
<evidence type="ECO:0000313" key="7">
    <source>
        <dbReference type="Proteomes" id="UP001299546"/>
    </source>
</evidence>
<evidence type="ECO:0000256" key="2">
    <source>
        <dbReference type="ARBA" id="ARBA00006739"/>
    </source>
</evidence>
<dbReference type="PANTHER" id="PTHR43179">
    <property type="entry name" value="RHAMNOSYLTRANSFERASE WBBL"/>
    <property type="match status" value="1"/>
</dbReference>
<dbReference type="EMBL" id="JAJCIS010000014">
    <property type="protein sequence ID" value="MCB7388730.1"/>
    <property type="molecule type" value="Genomic_DNA"/>
</dbReference>
<comment type="caution">
    <text evidence="6">The sequence shown here is derived from an EMBL/GenBank/DDBJ whole genome shotgun (WGS) entry which is preliminary data.</text>
</comment>
<dbReference type="SUPFAM" id="SSF53448">
    <property type="entry name" value="Nucleotide-diphospho-sugar transferases"/>
    <property type="match status" value="1"/>
</dbReference>
<dbReference type="Gene3D" id="3.90.550.10">
    <property type="entry name" value="Spore Coat Polysaccharide Biosynthesis Protein SpsA, Chain A"/>
    <property type="match status" value="1"/>
</dbReference>
<name>A0ABS8DJW5_9FIRM</name>
<dbReference type="CDD" id="cd04186">
    <property type="entry name" value="GT_2_like_c"/>
    <property type="match status" value="1"/>
</dbReference>
<sequence>MKLSIIIPNYNGLRFLRKCLSSLAQQTFSDFEIVIVDNGSSDGSIDFITKHCPEVRLLALPQNTGFSKAANIGIRSSNTPYIMLLNNDTALAPDCIEHLMHCIENVPYAFSAGARIVKASSSGLIDTGGDYYNIFGYAFCRGQGLKTDTLPDRIYPVFTNCACAVIYRRSLLEKTGLFDERFFAYLEDVDIGFRARRLGLSNVHCPNAYVYHVGSGTTSAKYTAFKVFHSAKNNILLCQKNLTFLQKFLHLPAQTAGTILKYLFFRRRGLGAAYVSGCFAGLRTAICTPAPKRTFKQSFSSFVRTEPWLVQSSFFYIAQYVSRHLPC</sequence>
<evidence type="ECO:0000256" key="4">
    <source>
        <dbReference type="ARBA" id="ARBA00022679"/>
    </source>
</evidence>
<accession>A0ABS8DJW5</accession>
<dbReference type="RefSeq" id="WP_066732930.1">
    <property type="nucleotide sequence ID" value="NZ_JAJCIQ010000014.1"/>
</dbReference>
<evidence type="ECO:0000256" key="1">
    <source>
        <dbReference type="ARBA" id="ARBA00004776"/>
    </source>
</evidence>
<dbReference type="InterPro" id="IPR029044">
    <property type="entry name" value="Nucleotide-diphossugar_trans"/>
</dbReference>
<proteinExistence type="inferred from homology"/>
<comment type="pathway">
    <text evidence="1">Cell wall biogenesis; cell wall polysaccharide biosynthesis.</text>
</comment>
<feature type="domain" description="Glycosyltransferase 2-like" evidence="5">
    <location>
        <begin position="4"/>
        <end position="175"/>
    </location>
</feature>
<dbReference type="Proteomes" id="UP001299546">
    <property type="component" value="Unassembled WGS sequence"/>
</dbReference>
<keyword evidence="3" id="KW-0328">Glycosyltransferase</keyword>
<dbReference type="InterPro" id="IPR001173">
    <property type="entry name" value="Glyco_trans_2-like"/>
</dbReference>
<evidence type="ECO:0000313" key="6">
    <source>
        <dbReference type="EMBL" id="MCB7388730.1"/>
    </source>
</evidence>
<protein>
    <submittedName>
        <fullName evidence="6">Glycosyltransferase family 2 protein</fullName>
    </submittedName>
</protein>
<keyword evidence="4" id="KW-0808">Transferase</keyword>